<dbReference type="InterPro" id="IPR001347">
    <property type="entry name" value="SIS_dom"/>
</dbReference>
<dbReference type="InterPro" id="IPR040190">
    <property type="entry name" value="MURQ/GCKR"/>
</dbReference>
<reference evidence="4 5" key="1">
    <citation type="submission" date="2023-04" db="EMBL/GenBank/DDBJ databases">
        <title>Genome of Basidiobolus ranarum AG-B5.</title>
        <authorList>
            <person name="Stajich J.E."/>
            <person name="Carter-House D."/>
            <person name="Gryganskyi A."/>
        </authorList>
    </citation>
    <scope>NUCLEOTIDE SEQUENCE [LARGE SCALE GENOMIC DNA]</scope>
    <source>
        <strain evidence="4 5">AG-B5</strain>
    </source>
</reference>
<keyword evidence="1" id="KW-0456">Lyase</keyword>
<dbReference type="PROSITE" id="PS51464">
    <property type="entry name" value="SIS"/>
    <property type="match status" value="1"/>
</dbReference>
<dbReference type="PROSITE" id="PS01272">
    <property type="entry name" value="GCKR"/>
    <property type="match status" value="1"/>
</dbReference>
<accession>A0ABR2WQ59</accession>
<sequence length="312" mass="33387">MDSLAYNDPDMLAMLDTEQRNPRTTEMDTLPTTDLLKLMNKEDYYVLQAIEDATEPIAQAVDSIAQRFKRGGRIIMAGAGASGRIGVTEAAEMPPTFNLDPKCCVALMAGGDAAMLGALEHLEDNPDLAEGDLENLQLTKEDTVIGLSASGRTPYVLQALLHAKKINSEVLTIAITTNPGTIIAKTADICIEALTGPEIITGSTRLKSTTAQKLILDMITSAVMIKLGKVHGNLMVNLQPRNYKQQVRAIRIVVQASGCSSQEAESCLKESKNELAPAIVMAMAQVDISTALDALAKTEGIIGHAVRLLLSN</sequence>
<evidence type="ECO:0000256" key="1">
    <source>
        <dbReference type="ARBA" id="ARBA00023239"/>
    </source>
</evidence>
<evidence type="ECO:0000256" key="2">
    <source>
        <dbReference type="ARBA" id="ARBA00023277"/>
    </source>
</evidence>
<dbReference type="InterPro" id="IPR046348">
    <property type="entry name" value="SIS_dom_sf"/>
</dbReference>
<dbReference type="PANTHER" id="PTHR10088">
    <property type="entry name" value="GLUCOKINASE REGULATORY PROTEIN"/>
    <property type="match status" value="1"/>
</dbReference>
<name>A0ABR2WQ59_9FUNG</name>
<feature type="domain" description="SIS" evidence="3">
    <location>
        <begin position="64"/>
        <end position="229"/>
    </location>
</feature>
<organism evidence="4 5">
    <name type="scientific">Basidiobolus ranarum</name>
    <dbReference type="NCBI Taxonomy" id="34480"/>
    <lineage>
        <taxon>Eukaryota</taxon>
        <taxon>Fungi</taxon>
        <taxon>Fungi incertae sedis</taxon>
        <taxon>Zoopagomycota</taxon>
        <taxon>Entomophthoromycotina</taxon>
        <taxon>Basidiobolomycetes</taxon>
        <taxon>Basidiobolales</taxon>
        <taxon>Basidiobolaceae</taxon>
        <taxon>Basidiobolus</taxon>
    </lineage>
</organism>
<dbReference type="CDD" id="cd05007">
    <property type="entry name" value="SIS_Etherase"/>
    <property type="match status" value="1"/>
</dbReference>
<keyword evidence="5" id="KW-1185">Reference proteome</keyword>
<comment type="caution">
    <text evidence="4">The sequence shown here is derived from an EMBL/GenBank/DDBJ whole genome shotgun (WGS) entry which is preliminary data.</text>
</comment>
<dbReference type="Gene3D" id="1.10.8.1080">
    <property type="match status" value="1"/>
</dbReference>
<dbReference type="Pfam" id="PF22645">
    <property type="entry name" value="GKRP_SIS_N"/>
    <property type="match status" value="1"/>
</dbReference>
<evidence type="ECO:0000313" key="4">
    <source>
        <dbReference type="EMBL" id="KAK9763641.1"/>
    </source>
</evidence>
<dbReference type="PANTHER" id="PTHR10088:SF4">
    <property type="entry name" value="GLUCOKINASE REGULATORY PROTEIN"/>
    <property type="match status" value="1"/>
</dbReference>
<dbReference type="EMBL" id="JASJQH010000589">
    <property type="protein sequence ID" value="KAK9763641.1"/>
    <property type="molecule type" value="Genomic_DNA"/>
</dbReference>
<evidence type="ECO:0000259" key="3">
    <source>
        <dbReference type="PROSITE" id="PS51464"/>
    </source>
</evidence>
<proteinExistence type="inferred from homology"/>
<dbReference type="Proteomes" id="UP001479436">
    <property type="component" value="Unassembled WGS sequence"/>
</dbReference>
<protein>
    <recommendedName>
        <fullName evidence="3">SIS domain-containing protein</fullName>
    </recommendedName>
</protein>
<dbReference type="Gene3D" id="3.40.50.10490">
    <property type="entry name" value="Glucose-6-phosphate isomerase like protein, domain 1"/>
    <property type="match status" value="1"/>
</dbReference>
<dbReference type="InterPro" id="IPR005488">
    <property type="entry name" value="Etherase_MurQ"/>
</dbReference>
<dbReference type="NCBIfam" id="TIGR00274">
    <property type="entry name" value="N-acetylmuramic acid 6-phosphate etherase"/>
    <property type="match status" value="1"/>
</dbReference>
<dbReference type="NCBIfam" id="NF009222">
    <property type="entry name" value="PRK12570.1"/>
    <property type="match status" value="1"/>
</dbReference>
<keyword evidence="2" id="KW-0119">Carbohydrate metabolism</keyword>
<evidence type="ECO:0000313" key="5">
    <source>
        <dbReference type="Proteomes" id="UP001479436"/>
    </source>
</evidence>
<dbReference type="InterPro" id="IPR005486">
    <property type="entry name" value="Glucokinase_regulatory_CS"/>
</dbReference>
<dbReference type="HAMAP" id="MF_00068">
    <property type="entry name" value="MurQ"/>
    <property type="match status" value="1"/>
</dbReference>
<dbReference type="SUPFAM" id="SSF53697">
    <property type="entry name" value="SIS domain"/>
    <property type="match status" value="1"/>
</dbReference>
<gene>
    <name evidence="4" type="ORF">K7432_009495</name>
</gene>
<dbReference type="NCBIfam" id="NF003915">
    <property type="entry name" value="PRK05441.1"/>
    <property type="match status" value="1"/>
</dbReference>